<evidence type="ECO:0000256" key="4">
    <source>
        <dbReference type="ARBA" id="ARBA00022692"/>
    </source>
</evidence>
<feature type="domain" description="Ionotropic glutamate receptor C-terminal" evidence="11">
    <location>
        <begin position="403"/>
        <end position="667"/>
    </location>
</feature>
<accession>A0A067R2G8</accession>
<evidence type="ECO:0000313" key="12">
    <source>
        <dbReference type="EMBL" id="KDR17116.1"/>
    </source>
</evidence>
<evidence type="ECO:0000256" key="7">
    <source>
        <dbReference type="ARBA" id="ARBA00023170"/>
    </source>
</evidence>
<evidence type="ECO:0000256" key="2">
    <source>
        <dbReference type="ARBA" id="ARBA00008685"/>
    </source>
</evidence>
<dbReference type="GO" id="GO:0005886">
    <property type="term" value="C:plasma membrane"/>
    <property type="evidence" value="ECO:0007669"/>
    <property type="project" value="UniProtKB-SubCell"/>
</dbReference>
<evidence type="ECO:0000256" key="1">
    <source>
        <dbReference type="ARBA" id="ARBA00004651"/>
    </source>
</evidence>
<evidence type="ECO:0000256" key="10">
    <source>
        <dbReference type="SAM" id="Phobius"/>
    </source>
</evidence>
<dbReference type="EMBL" id="KK852751">
    <property type="protein sequence ID" value="KDR17116.1"/>
    <property type="molecule type" value="Genomic_DNA"/>
</dbReference>
<dbReference type="InterPro" id="IPR001320">
    <property type="entry name" value="Iontro_rcpt_C"/>
</dbReference>
<dbReference type="Pfam" id="PF00060">
    <property type="entry name" value="Lig_chan"/>
    <property type="match status" value="1"/>
</dbReference>
<sequence length="729" mass="82217">MHPKRSVIKQAYNLNVNQIKLIRWLSSGLLHCVVEVCQRFTGPCCLHRQNDEYLVSQKQLFHAYVSWLIITEKKIPAVDSSYSIEERLRYFNIGIDTDLVIATKINVSDISDSDGRSWTHGWGDKADATNDDRDGTYRVRKTDNPVNDEKLNSVRSYCINENEKYHERIRIQKEEKRRRNNRKYNNKNNRNDKTSEIGNCVENSNRREYYGLEFSLLQVYKIRPNSNNSLIMISLGSWNAINGTLNMVSSNGIEQRNDFRGFPLFVGVKNTTQNTGEVVGGSIKSISLPAQNSDDEIEYDTHLMEVLDLITRSLNASYELIPFSKLGWKNDQGAWLFMLGAVTVGTVDLGLDNVVITPDRYRDMFFTLPIVQSMRNIYFRRPETGAMRDIFLAPFSPRLLASVVATGVVIATAMFLVNASTAKTNRRNESNSNSKSSKTKWILGEAMVWSVSVLCMQGSSWSPKSPSGCLVLIFSLCFALVIYNAYAAFITSVLSVRVGSIRGLGDLLESDFHFGYTRKGQDEAFLLGLVNDSALRQLYLRGFVKNHGVDEASSGLLKASHGGYAFFVSARLGRKALNSFIAQDKRCAIQELTVEATKSAIALPMGIASPYRRLINLSLLRMREAGVLGPIQEHMLPPMPRCQAYSAFNSASLTDVYSAFLVLGGGLAAAICMGLSEKVWKHRVSIGHWLAIKWAGRDKVESISDQQRLQVHRQMHQRSRFQHDIQWFN</sequence>
<dbReference type="SUPFAM" id="SSF53850">
    <property type="entry name" value="Periplasmic binding protein-like II"/>
    <property type="match status" value="1"/>
</dbReference>
<organism evidence="12 13">
    <name type="scientific">Zootermopsis nevadensis</name>
    <name type="common">Dampwood termite</name>
    <dbReference type="NCBI Taxonomy" id="136037"/>
    <lineage>
        <taxon>Eukaryota</taxon>
        <taxon>Metazoa</taxon>
        <taxon>Ecdysozoa</taxon>
        <taxon>Arthropoda</taxon>
        <taxon>Hexapoda</taxon>
        <taxon>Insecta</taxon>
        <taxon>Pterygota</taxon>
        <taxon>Neoptera</taxon>
        <taxon>Polyneoptera</taxon>
        <taxon>Dictyoptera</taxon>
        <taxon>Blattodea</taxon>
        <taxon>Blattoidea</taxon>
        <taxon>Termitoidae</taxon>
        <taxon>Termopsidae</taxon>
        <taxon>Zootermopsis</taxon>
    </lineage>
</organism>
<keyword evidence="6 10" id="KW-0472">Membrane</keyword>
<feature type="transmembrane region" description="Helical" evidence="10">
    <location>
        <begin position="441"/>
        <end position="459"/>
    </location>
</feature>
<keyword evidence="7" id="KW-0675">Receptor</keyword>
<dbReference type="Gene3D" id="1.10.287.70">
    <property type="match status" value="1"/>
</dbReference>
<comment type="subcellular location">
    <subcellularLocation>
        <location evidence="1">Cell membrane</location>
        <topology evidence="1">Multi-pass membrane protein</topology>
    </subcellularLocation>
</comment>
<dbReference type="Gene3D" id="3.40.190.10">
    <property type="entry name" value="Periplasmic binding protein-like II"/>
    <property type="match status" value="1"/>
</dbReference>
<evidence type="ECO:0000259" key="11">
    <source>
        <dbReference type="Pfam" id="PF00060"/>
    </source>
</evidence>
<dbReference type="Proteomes" id="UP000027135">
    <property type="component" value="Unassembled WGS sequence"/>
</dbReference>
<keyword evidence="4 10" id="KW-0812">Transmembrane</keyword>
<evidence type="ECO:0000256" key="8">
    <source>
        <dbReference type="ARBA" id="ARBA00023180"/>
    </source>
</evidence>
<gene>
    <name evidence="12" type="ORF">L798_08373</name>
</gene>
<feature type="region of interest" description="Disordered" evidence="9">
    <location>
        <begin position="121"/>
        <end position="144"/>
    </location>
</feature>
<evidence type="ECO:0000313" key="13">
    <source>
        <dbReference type="Proteomes" id="UP000027135"/>
    </source>
</evidence>
<evidence type="ECO:0000256" key="9">
    <source>
        <dbReference type="SAM" id="MobiDB-lite"/>
    </source>
</evidence>
<keyword evidence="8" id="KW-0325">Glycoprotein</keyword>
<comment type="similarity">
    <text evidence="2">Belongs to the glutamate-gated ion channel (TC 1.A.10.1) family.</text>
</comment>
<dbReference type="AlphaFoldDB" id="A0A067R2G8"/>
<name>A0A067R2G8_ZOONE</name>
<dbReference type="InParanoid" id="A0A067R2G8"/>
<keyword evidence="13" id="KW-1185">Reference proteome</keyword>
<protein>
    <recommendedName>
        <fullName evidence="11">Ionotropic glutamate receptor C-terminal domain-containing protein</fullName>
    </recommendedName>
</protein>
<dbReference type="InterPro" id="IPR052192">
    <property type="entry name" value="Insect_Ionotropic_Sensory_Rcpt"/>
</dbReference>
<reference evidence="12 13" key="1">
    <citation type="journal article" date="2014" name="Nat. Commun.">
        <title>Molecular traces of alternative social organization in a termite genome.</title>
        <authorList>
            <person name="Terrapon N."/>
            <person name="Li C."/>
            <person name="Robertson H.M."/>
            <person name="Ji L."/>
            <person name="Meng X."/>
            <person name="Booth W."/>
            <person name="Chen Z."/>
            <person name="Childers C.P."/>
            <person name="Glastad K.M."/>
            <person name="Gokhale K."/>
            <person name="Gowin J."/>
            <person name="Gronenberg W."/>
            <person name="Hermansen R.A."/>
            <person name="Hu H."/>
            <person name="Hunt B.G."/>
            <person name="Huylmans A.K."/>
            <person name="Khalil S.M."/>
            <person name="Mitchell R.D."/>
            <person name="Munoz-Torres M.C."/>
            <person name="Mustard J.A."/>
            <person name="Pan H."/>
            <person name="Reese J.T."/>
            <person name="Scharf M.E."/>
            <person name="Sun F."/>
            <person name="Vogel H."/>
            <person name="Xiao J."/>
            <person name="Yang W."/>
            <person name="Yang Z."/>
            <person name="Yang Z."/>
            <person name="Zhou J."/>
            <person name="Zhu J."/>
            <person name="Brent C.S."/>
            <person name="Elsik C.G."/>
            <person name="Goodisman M.A."/>
            <person name="Liberles D.A."/>
            <person name="Roe R.M."/>
            <person name="Vargo E.L."/>
            <person name="Vilcinskas A."/>
            <person name="Wang J."/>
            <person name="Bornberg-Bauer E."/>
            <person name="Korb J."/>
            <person name="Zhang G."/>
            <person name="Liebig J."/>
        </authorList>
    </citation>
    <scope>NUCLEOTIDE SEQUENCE [LARGE SCALE GENOMIC DNA]</scope>
    <source>
        <tissue evidence="12">Whole organism</tissue>
    </source>
</reference>
<feature type="transmembrane region" description="Helical" evidence="10">
    <location>
        <begin position="471"/>
        <end position="494"/>
    </location>
</feature>
<dbReference type="GO" id="GO:0015276">
    <property type="term" value="F:ligand-gated monoatomic ion channel activity"/>
    <property type="evidence" value="ECO:0007669"/>
    <property type="project" value="InterPro"/>
</dbReference>
<keyword evidence="3" id="KW-1003">Cell membrane</keyword>
<feature type="transmembrane region" description="Helical" evidence="10">
    <location>
        <begin position="399"/>
        <end position="420"/>
    </location>
</feature>
<dbReference type="GO" id="GO:0050906">
    <property type="term" value="P:detection of stimulus involved in sensory perception"/>
    <property type="evidence" value="ECO:0007669"/>
    <property type="project" value="UniProtKB-ARBA"/>
</dbReference>
<proteinExistence type="inferred from homology"/>
<evidence type="ECO:0000256" key="6">
    <source>
        <dbReference type="ARBA" id="ARBA00023136"/>
    </source>
</evidence>
<feature type="region of interest" description="Disordered" evidence="9">
    <location>
        <begin position="171"/>
        <end position="198"/>
    </location>
</feature>
<keyword evidence="5 10" id="KW-1133">Transmembrane helix</keyword>
<dbReference type="eggNOG" id="KOG1052">
    <property type="taxonomic scope" value="Eukaryota"/>
</dbReference>
<dbReference type="PANTHER" id="PTHR42643">
    <property type="entry name" value="IONOTROPIC RECEPTOR 20A-RELATED"/>
    <property type="match status" value="1"/>
</dbReference>
<evidence type="ECO:0000256" key="5">
    <source>
        <dbReference type="ARBA" id="ARBA00022989"/>
    </source>
</evidence>
<dbReference type="PANTHER" id="PTHR42643:SF33">
    <property type="entry name" value="GLUTAMATE RECEPTOR 2-LIKE PROTEIN"/>
    <property type="match status" value="1"/>
</dbReference>
<evidence type="ECO:0000256" key="3">
    <source>
        <dbReference type="ARBA" id="ARBA00022475"/>
    </source>
</evidence>